<dbReference type="AlphaFoldDB" id="A0A2C9UQ60"/>
<evidence type="ECO:0000313" key="7">
    <source>
        <dbReference type="Proteomes" id="UP000091857"/>
    </source>
</evidence>
<dbReference type="InterPro" id="IPR006843">
    <property type="entry name" value="PAP/fibrillin_dom"/>
</dbReference>
<evidence type="ECO:0000256" key="3">
    <source>
        <dbReference type="ARBA" id="ARBA00022640"/>
    </source>
</evidence>
<dbReference type="Gramene" id="Manes.13G086600.1.v8.1">
    <property type="protein sequence ID" value="Manes.13G086600.1.v8.1.CDS"/>
    <property type="gene ID" value="Manes.13G086600.v8.1"/>
</dbReference>
<dbReference type="GO" id="GO:0010236">
    <property type="term" value="P:plastoquinone biosynthetic process"/>
    <property type="evidence" value="ECO:0000318"/>
    <property type="project" value="GO_Central"/>
</dbReference>
<evidence type="ECO:0000256" key="4">
    <source>
        <dbReference type="ARBA" id="ARBA00022946"/>
    </source>
</evidence>
<dbReference type="Proteomes" id="UP000091857">
    <property type="component" value="Chromosome 13"/>
</dbReference>
<dbReference type="PANTHER" id="PTHR31906">
    <property type="entry name" value="PLASTID-LIPID-ASSOCIATED PROTEIN 4, CHLOROPLASTIC-RELATED"/>
    <property type="match status" value="1"/>
</dbReference>
<evidence type="ECO:0000256" key="1">
    <source>
        <dbReference type="ARBA" id="ARBA00004474"/>
    </source>
</evidence>
<gene>
    <name evidence="6" type="ORF">MANES_13G086600v8</name>
</gene>
<protein>
    <recommendedName>
        <fullName evidence="5">Plastid lipid-associated protein/fibrillin conserved domain-containing protein</fullName>
    </recommendedName>
</protein>
<keyword evidence="3" id="KW-0934">Plastid</keyword>
<evidence type="ECO:0000256" key="2">
    <source>
        <dbReference type="ARBA" id="ARBA00005845"/>
    </source>
</evidence>
<keyword evidence="4" id="KW-0809">Transit peptide</keyword>
<comment type="subcellular location">
    <subcellularLocation>
        <location evidence="1">Plastid</location>
    </subcellularLocation>
</comment>
<dbReference type="EMBL" id="CM004399">
    <property type="protein sequence ID" value="OAY33327.1"/>
    <property type="molecule type" value="Genomic_DNA"/>
</dbReference>
<sequence>MAIKLVQPAPHVIRPVPRISKIITSHKSFLPIHPWIKNPRFDDGFMPIHITKVAEQSSGLVGDNKEIEQTEKYSSTVSQIKEHLYQAVQGINRGIFGVPSAKKSEIRGLVEILESHNPTPDPTLNLDKVDGCWKLLYSTITILGSKRTKLGLRDFISLGDFFQNIDVSKAKAINVIKFNVRGLSFLNGQLTIEASFKPYSKSRVDIRYDNSTITPNQLMKMFQKNYDLLLDIFNPEGWLEITYVDDNFRIGRDDKGNIFILERSQRN</sequence>
<dbReference type="InterPro" id="IPR039633">
    <property type="entry name" value="PAP"/>
</dbReference>
<proteinExistence type="inferred from homology"/>
<evidence type="ECO:0000313" key="6">
    <source>
        <dbReference type="EMBL" id="OAY33327.1"/>
    </source>
</evidence>
<name>A0A2C9UQ60_MANES</name>
<dbReference type="GO" id="GO:0009535">
    <property type="term" value="C:chloroplast thylakoid membrane"/>
    <property type="evidence" value="ECO:0000318"/>
    <property type="project" value="GO_Central"/>
</dbReference>
<dbReference type="Pfam" id="PF04755">
    <property type="entry name" value="PAP_fibrillin"/>
    <property type="match status" value="1"/>
</dbReference>
<dbReference type="STRING" id="3983.A0A2C9UQ60"/>
<accession>A0A2C9UQ60</accession>
<organism evidence="6 7">
    <name type="scientific">Manihot esculenta</name>
    <name type="common">Cassava</name>
    <name type="synonym">Jatropha manihot</name>
    <dbReference type="NCBI Taxonomy" id="3983"/>
    <lineage>
        <taxon>Eukaryota</taxon>
        <taxon>Viridiplantae</taxon>
        <taxon>Streptophyta</taxon>
        <taxon>Embryophyta</taxon>
        <taxon>Tracheophyta</taxon>
        <taxon>Spermatophyta</taxon>
        <taxon>Magnoliopsida</taxon>
        <taxon>eudicotyledons</taxon>
        <taxon>Gunneridae</taxon>
        <taxon>Pentapetalae</taxon>
        <taxon>rosids</taxon>
        <taxon>fabids</taxon>
        <taxon>Malpighiales</taxon>
        <taxon>Euphorbiaceae</taxon>
        <taxon>Crotonoideae</taxon>
        <taxon>Manihoteae</taxon>
        <taxon>Manihot</taxon>
    </lineage>
</organism>
<dbReference type="OrthoDB" id="201321at2759"/>
<evidence type="ECO:0000259" key="5">
    <source>
        <dbReference type="Pfam" id="PF04755"/>
    </source>
</evidence>
<comment type="caution">
    <text evidence="6">The sequence shown here is derived from an EMBL/GenBank/DDBJ whole genome shotgun (WGS) entry which is preliminary data.</text>
</comment>
<keyword evidence="7" id="KW-1185">Reference proteome</keyword>
<comment type="similarity">
    <text evidence="2">Belongs to the PAP/fibrillin family.</text>
</comment>
<feature type="domain" description="Plastid lipid-associated protein/fibrillin conserved" evidence="5">
    <location>
        <begin position="79"/>
        <end position="261"/>
    </location>
</feature>
<reference evidence="7" key="1">
    <citation type="journal article" date="2016" name="Nat. Biotechnol.">
        <title>Sequencing wild and cultivated cassava and related species reveals extensive interspecific hybridization and genetic diversity.</title>
        <authorList>
            <person name="Bredeson J.V."/>
            <person name="Lyons J.B."/>
            <person name="Prochnik S.E."/>
            <person name="Wu G.A."/>
            <person name="Ha C.M."/>
            <person name="Edsinger-Gonzales E."/>
            <person name="Grimwood J."/>
            <person name="Schmutz J."/>
            <person name="Rabbi I.Y."/>
            <person name="Egesi C."/>
            <person name="Nauluvula P."/>
            <person name="Lebot V."/>
            <person name="Ndunguru J."/>
            <person name="Mkamilo G."/>
            <person name="Bart R.S."/>
            <person name="Setter T.L."/>
            <person name="Gleadow R.M."/>
            <person name="Kulakow P."/>
            <person name="Ferguson M.E."/>
            <person name="Rounsley S."/>
            <person name="Rokhsar D.S."/>
        </authorList>
    </citation>
    <scope>NUCLEOTIDE SEQUENCE [LARGE SCALE GENOMIC DNA]</scope>
    <source>
        <strain evidence="7">cv. AM560-2</strain>
    </source>
</reference>